<dbReference type="PRINTS" id="PR01407">
    <property type="entry name" value="BUTYPHLNCDUF"/>
</dbReference>
<dbReference type="CDD" id="cd15825">
    <property type="entry name" value="SPRY_PRY_TRIM34"/>
    <property type="match status" value="1"/>
</dbReference>
<dbReference type="Gene3D" id="3.30.160.60">
    <property type="entry name" value="Classic Zinc Finger"/>
    <property type="match status" value="2"/>
</dbReference>
<evidence type="ECO:0000256" key="6">
    <source>
        <dbReference type="ARBA" id="ARBA00022490"/>
    </source>
</evidence>
<comment type="pathway">
    <text evidence="3">Protein modification; protein ubiquitination.</text>
</comment>
<comment type="catalytic activity">
    <reaction evidence="1">
        <text>S-ubiquitinyl-[E2 ubiquitin-conjugating enzyme]-L-cysteine + [acceptor protein]-L-lysine = [E2 ubiquitin-conjugating enzyme]-L-cysteine + N(6)-ubiquitinyl-[acceptor protein]-L-lysine.</text>
        <dbReference type="EC" id="2.3.2.27"/>
    </reaction>
</comment>
<dbReference type="InterPro" id="IPR013320">
    <property type="entry name" value="ConA-like_dom_sf"/>
</dbReference>
<protein>
    <recommendedName>
        <fullName evidence="5">RING-type E3 ubiquitin transferase</fullName>
        <ecNumber evidence="5">2.3.2.27</ecNumber>
    </recommendedName>
</protein>
<feature type="domain" description="B30.2/SPRY" evidence="16">
    <location>
        <begin position="767"/>
        <end position="972"/>
    </location>
</feature>
<dbReference type="SMART" id="SM00589">
    <property type="entry name" value="PRY"/>
    <property type="match status" value="2"/>
</dbReference>
<dbReference type="CDD" id="cd16591">
    <property type="entry name" value="RING-HC_TRIM5-like_C-IV"/>
    <property type="match status" value="2"/>
</dbReference>
<keyword evidence="18" id="KW-1185">Reference proteome</keyword>
<dbReference type="GO" id="GO:0008270">
    <property type="term" value="F:zinc ion binding"/>
    <property type="evidence" value="ECO:0007669"/>
    <property type="project" value="UniProtKB-KW"/>
</dbReference>
<feature type="domain" description="B box-type" evidence="15">
    <location>
        <begin position="576"/>
        <end position="623"/>
    </location>
</feature>
<dbReference type="SUPFAM" id="SSF57850">
    <property type="entry name" value="RING/U-box"/>
    <property type="match status" value="2"/>
</dbReference>
<dbReference type="Gene3D" id="3.30.40.10">
    <property type="entry name" value="Zinc/RING finger domain, C3HC4 (zinc finger)"/>
    <property type="match status" value="2"/>
</dbReference>
<gene>
    <name evidence="17" type="ORF">D623_10002284</name>
</gene>
<evidence type="ECO:0000313" key="18">
    <source>
        <dbReference type="Proteomes" id="UP000052978"/>
    </source>
</evidence>
<keyword evidence="7" id="KW-0479">Metal-binding</keyword>
<dbReference type="Proteomes" id="UP000052978">
    <property type="component" value="Unassembled WGS sequence"/>
</dbReference>
<dbReference type="AlphaFoldDB" id="S7ML94"/>
<dbReference type="PROSITE" id="PS00518">
    <property type="entry name" value="ZF_RING_1"/>
    <property type="match status" value="2"/>
</dbReference>
<dbReference type="InterPro" id="IPR035826">
    <property type="entry name" value="TRIM34_PRY/SPRY"/>
</dbReference>
<keyword evidence="6" id="KW-0963">Cytoplasm</keyword>
<dbReference type="FunFam" id="3.30.160.60:FF:000386">
    <property type="entry name" value="Tripartite motif-containing 5 (Predicted)"/>
    <property type="match status" value="1"/>
</dbReference>
<evidence type="ECO:0000256" key="13">
    <source>
        <dbReference type="SAM" id="Coils"/>
    </source>
</evidence>
<evidence type="ECO:0000256" key="3">
    <source>
        <dbReference type="ARBA" id="ARBA00004906"/>
    </source>
</evidence>
<feature type="domain" description="B30.2/SPRY" evidence="16">
    <location>
        <begin position="277"/>
        <end position="486"/>
    </location>
</feature>
<evidence type="ECO:0000256" key="5">
    <source>
        <dbReference type="ARBA" id="ARBA00012483"/>
    </source>
</evidence>
<dbReference type="SMART" id="SM00449">
    <property type="entry name" value="SPRY"/>
    <property type="match status" value="1"/>
</dbReference>
<dbReference type="SUPFAM" id="SSF57845">
    <property type="entry name" value="B-box zinc-binding domain"/>
    <property type="match status" value="2"/>
</dbReference>
<keyword evidence="11 13" id="KW-0175">Coiled coil</keyword>
<feature type="coiled-coil region" evidence="13">
    <location>
        <begin position="621"/>
        <end position="724"/>
    </location>
</feature>
<dbReference type="SMART" id="SM00336">
    <property type="entry name" value="BBOX"/>
    <property type="match status" value="2"/>
</dbReference>
<dbReference type="EMBL" id="KE161528">
    <property type="protein sequence ID" value="EPQ04340.1"/>
    <property type="molecule type" value="Genomic_DNA"/>
</dbReference>
<dbReference type="InterPro" id="IPR027370">
    <property type="entry name" value="Znf-RING_euk"/>
</dbReference>
<dbReference type="InterPro" id="IPR001841">
    <property type="entry name" value="Znf_RING"/>
</dbReference>
<evidence type="ECO:0000256" key="11">
    <source>
        <dbReference type="ARBA" id="ARBA00023054"/>
    </source>
</evidence>
<dbReference type="InterPro" id="IPR017907">
    <property type="entry name" value="Znf_RING_CS"/>
</dbReference>
<proteinExistence type="inferred from homology"/>
<dbReference type="InterPro" id="IPR000315">
    <property type="entry name" value="Znf_B-box"/>
</dbReference>
<evidence type="ECO:0000256" key="7">
    <source>
        <dbReference type="ARBA" id="ARBA00022723"/>
    </source>
</evidence>
<dbReference type="SMART" id="SM00184">
    <property type="entry name" value="RING"/>
    <property type="match status" value="2"/>
</dbReference>
<comment type="subcellular location">
    <subcellularLocation>
        <location evidence="2">Cytoplasm</location>
    </subcellularLocation>
</comment>
<dbReference type="EC" id="2.3.2.27" evidence="5"/>
<keyword evidence="9" id="KW-0833">Ubl conjugation pathway</keyword>
<evidence type="ECO:0000256" key="2">
    <source>
        <dbReference type="ARBA" id="ARBA00004496"/>
    </source>
</evidence>
<dbReference type="PROSITE" id="PS50119">
    <property type="entry name" value="ZF_BBOX"/>
    <property type="match status" value="2"/>
</dbReference>
<evidence type="ECO:0000256" key="8">
    <source>
        <dbReference type="ARBA" id="ARBA00022771"/>
    </source>
</evidence>
<reference evidence="17 18" key="1">
    <citation type="journal article" date="2013" name="Nat. Commun.">
        <title>Genome analysis reveals insights into physiology and longevity of the Brandt's bat Myotis brandtii.</title>
        <authorList>
            <person name="Seim I."/>
            <person name="Fang X."/>
            <person name="Xiong Z."/>
            <person name="Lobanov A.V."/>
            <person name="Huang Z."/>
            <person name="Ma S."/>
            <person name="Feng Y."/>
            <person name="Turanov A.A."/>
            <person name="Zhu Y."/>
            <person name="Lenz T.L."/>
            <person name="Gerashchenko M.V."/>
            <person name="Fan D."/>
            <person name="Hee Yim S."/>
            <person name="Yao X."/>
            <person name="Jordan D."/>
            <person name="Xiong Y."/>
            <person name="Ma Y."/>
            <person name="Lyapunov A.N."/>
            <person name="Chen G."/>
            <person name="Kulakova O.I."/>
            <person name="Sun Y."/>
            <person name="Lee S.G."/>
            <person name="Bronson R.T."/>
            <person name="Moskalev A.A."/>
            <person name="Sunyaev S.R."/>
            <person name="Zhang G."/>
            <person name="Krogh A."/>
            <person name="Wang J."/>
            <person name="Gladyshev V.N."/>
        </authorList>
    </citation>
    <scope>NUCLEOTIDE SEQUENCE [LARGE SCALE GENOMIC DNA]</scope>
</reference>
<feature type="domain" description="RING-type" evidence="14">
    <location>
        <begin position="18"/>
        <end position="63"/>
    </location>
</feature>
<comment type="similarity">
    <text evidence="4">Belongs to the TRIM/RBCC family.</text>
</comment>
<evidence type="ECO:0000256" key="9">
    <source>
        <dbReference type="ARBA" id="ARBA00022786"/>
    </source>
</evidence>
<dbReference type="InterPro" id="IPR050143">
    <property type="entry name" value="TRIM/RBCC"/>
</dbReference>
<evidence type="ECO:0000259" key="15">
    <source>
        <dbReference type="PROSITE" id="PS50119"/>
    </source>
</evidence>
<feature type="domain" description="B box-type" evidence="15">
    <location>
        <begin position="95"/>
        <end position="137"/>
    </location>
</feature>
<dbReference type="InterPro" id="IPR043136">
    <property type="entry name" value="B30.2/SPRY_sf"/>
</dbReference>
<evidence type="ECO:0000259" key="14">
    <source>
        <dbReference type="PROSITE" id="PS50089"/>
    </source>
</evidence>
<dbReference type="Pfam" id="PF00643">
    <property type="entry name" value="zf-B_box"/>
    <property type="match status" value="2"/>
</dbReference>
<dbReference type="FunFam" id="3.30.40.10:FF:000144">
    <property type="entry name" value="Tripartite motif-containing 5 (Predicted)"/>
    <property type="match status" value="2"/>
</dbReference>
<dbReference type="PROSITE" id="PS50089">
    <property type="entry name" value="ZF_RING_2"/>
    <property type="match status" value="2"/>
</dbReference>
<evidence type="ECO:0000256" key="4">
    <source>
        <dbReference type="ARBA" id="ARBA00008518"/>
    </source>
</evidence>
<dbReference type="Pfam" id="PF13445">
    <property type="entry name" value="zf-RING_UBOX"/>
    <property type="match status" value="2"/>
</dbReference>
<evidence type="ECO:0000256" key="1">
    <source>
        <dbReference type="ARBA" id="ARBA00000900"/>
    </source>
</evidence>
<dbReference type="PANTHER" id="PTHR24103">
    <property type="entry name" value="E3 UBIQUITIN-PROTEIN LIGASE TRIM"/>
    <property type="match status" value="1"/>
</dbReference>
<dbReference type="InterPro" id="IPR001870">
    <property type="entry name" value="B30.2/SPRY"/>
</dbReference>
<feature type="domain" description="RING-type" evidence="14">
    <location>
        <begin position="500"/>
        <end position="543"/>
    </location>
</feature>
<dbReference type="GO" id="GO:0061630">
    <property type="term" value="F:ubiquitin protein ligase activity"/>
    <property type="evidence" value="ECO:0007669"/>
    <property type="project" value="UniProtKB-EC"/>
</dbReference>
<dbReference type="Pfam" id="PF00622">
    <property type="entry name" value="SPRY"/>
    <property type="match status" value="1"/>
</dbReference>
<dbReference type="FunFam" id="2.60.120.920:FF:000023">
    <property type="entry name" value="Tripartite motif-containing 5 (Predicted)"/>
    <property type="match status" value="1"/>
</dbReference>
<sequence length="972" mass="112250">MATMTSAVLVDIQDEVTCPICLELLKEPLSIDCGHSFCQACITENSKESQIGQEEESSCPVCQTSYQLRNLRPNRHLANIAERLREVVLGSGEPLKVILCANHREKLQLFCKEDGKLICWLCERSQEHHGHHTFLMEEVAQEYQEKFQESLKRLRQEQQEAEKLKAVIIEKRTSWKNQMEPERHRIQKEFNQLRSILDKEEQRQLKKLEEEERKGLNIMEEAEDELAHQSQALKELISDLEHRCQGSTVELLQDVSDVTERSEYWALKKPEDLPTKLKSAFRAPDLKKMLRVFRVDVTLNPHTANLNLVLSKNRRQVRFVGAALSGSHLEEHYDCGVLGSQYFSSGKHYWEVDVVKKTDWILGVCSDAVGSPFSVNQFLNNRNVYSRYQPQNGYWVIGLHHKHEYRAYEDSSSSLLLSMTVPPRRPVPQEELLHADSAPGWRMNPDQNCPVFSSPLTPGVKTSPLGPEGIFKQEDPQEETRGAAAMALKFLVNMKEKVTCAICLELLTEPLSLNCGHSFCQACITDNKASEIGPGGESSCPVCGVRYSFGNLWLNQHLANIVERVKEVKLSPEEGQKKDLCLSHGERLRLFCKEDRKAICQLCEWSREHCGHQIFLMEEVVKECQEKLQAALDRLRKEHQEAEKLGTDIREERTSWKNQIQAEKQRIQTEFKQLRSILDFEEQRELQKLEEEETKTLQDLAEAENELVQQSQLLKELISDLERRSEWSAMELLQDTSGIMKWSEVWTLKKPKTISKKLKHGFHAPDLSGVLHMFKELTHVQRYWVDMTFNPFNLNLNLNLSEDHRQLASVPIWPIKYYNYGVLGSQYFSSGKHYWEIDVSKKTAWILGVYCRKRSCNKKFGVRRGTNYPNAYSRFRPENGYWVVRLQNESEYNAFEDSSTSDPKVLTLSMAVPPRRVGVFLDYEASTVSFFNVTNHGSLIYKFSKCHFSQSVYPYFNPWNCPAPMTLCPPSS</sequence>
<dbReference type="Gene3D" id="2.60.120.920">
    <property type="match status" value="2"/>
</dbReference>
<keyword evidence="10" id="KW-0862">Zinc</keyword>
<dbReference type="InterPro" id="IPR006574">
    <property type="entry name" value="PRY"/>
</dbReference>
<keyword evidence="8 12" id="KW-0863">Zinc-finger</keyword>
<evidence type="ECO:0000256" key="10">
    <source>
        <dbReference type="ARBA" id="ARBA00022833"/>
    </source>
</evidence>
<organism evidence="17 18">
    <name type="scientific">Myotis brandtii</name>
    <name type="common">Brandt's bat</name>
    <dbReference type="NCBI Taxonomy" id="109478"/>
    <lineage>
        <taxon>Eukaryota</taxon>
        <taxon>Metazoa</taxon>
        <taxon>Chordata</taxon>
        <taxon>Craniata</taxon>
        <taxon>Vertebrata</taxon>
        <taxon>Euteleostomi</taxon>
        <taxon>Mammalia</taxon>
        <taxon>Eutheria</taxon>
        <taxon>Laurasiatheria</taxon>
        <taxon>Chiroptera</taxon>
        <taxon>Yangochiroptera</taxon>
        <taxon>Vespertilionidae</taxon>
        <taxon>Myotis</taxon>
    </lineage>
</organism>
<feature type="coiled-coil region" evidence="13">
    <location>
        <begin position="140"/>
        <end position="243"/>
    </location>
</feature>
<dbReference type="PROSITE" id="PS50188">
    <property type="entry name" value="B302_SPRY"/>
    <property type="match status" value="2"/>
</dbReference>
<evidence type="ECO:0000259" key="16">
    <source>
        <dbReference type="PROSITE" id="PS50188"/>
    </source>
</evidence>
<evidence type="ECO:0000256" key="12">
    <source>
        <dbReference type="PROSITE-ProRule" id="PRU00024"/>
    </source>
</evidence>
<dbReference type="InterPro" id="IPR013083">
    <property type="entry name" value="Znf_RING/FYVE/PHD"/>
</dbReference>
<accession>S7ML94</accession>
<dbReference type="CDD" id="cd19761">
    <property type="entry name" value="Bbox2_TRIM5-like"/>
    <property type="match status" value="1"/>
</dbReference>
<dbReference type="eggNOG" id="KOG2177">
    <property type="taxonomic scope" value="Eukaryota"/>
</dbReference>
<dbReference type="InterPro" id="IPR003879">
    <property type="entry name" value="Butyrophylin_SPRY"/>
</dbReference>
<dbReference type="SUPFAM" id="SSF49899">
    <property type="entry name" value="Concanavalin A-like lectins/glucanases"/>
    <property type="match status" value="2"/>
</dbReference>
<evidence type="ECO:0000313" key="17">
    <source>
        <dbReference type="EMBL" id="EPQ04340.1"/>
    </source>
</evidence>
<name>S7ML94_MYOBR</name>
<dbReference type="GO" id="GO:0005737">
    <property type="term" value="C:cytoplasm"/>
    <property type="evidence" value="ECO:0007669"/>
    <property type="project" value="UniProtKB-SubCell"/>
</dbReference>
<dbReference type="InterPro" id="IPR003877">
    <property type="entry name" value="SPRY_dom"/>
</dbReference>